<feature type="transmembrane region" description="Helical" evidence="8">
    <location>
        <begin position="55"/>
        <end position="78"/>
    </location>
</feature>
<comment type="subcellular location">
    <subcellularLocation>
        <location evidence="1 8">Cell membrane</location>
        <topology evidence="1 8">Multi-pass membrane protein</topology>
    </subcellularLocation>
</comment>
<evidence type="ECO:0000256" key="4">
    <source>
        <dbReference type="ARBA" id="ARBA00022475"/>
    </source>
</evidence>
<dbReference type="EMBL" id="NBXA01000025">
    <property type="protein sequence ID" value="RFA11436.1"/>
    <property type="molecule type" value="Genomic_DNA"/>
</dbReference>
<dbReference type="GO" id="GO:0048473">
    <property type="term" value="P:D-methionine transmembrane transport"/>
    <property type="evidence" value="ECO:0007669"/>
    <property type="project" value="TreeGrafter"/>
</dbReference>
<protein>
    <submittedName>
        <fullName evidence="10">Metal ABC transporter permease</fullName>
    </submittedName>
</protein>
<evidence type="ECO:0000259" key="9">
    <source>
        <dbReference type="PROSITE" id="PS50928"/>
    </source>
</evidence>
<keyword evidence="4" id="KW-1003">Cell membrane</keyword>
<evidence type="ECO:0000313" key="11">
    <source>
        <dbReference type="Proteomes" id="UP000256709"/>
    </source>
</evidence>
<proteinExistence type="inferred from homology"/>
<evidence type="ECO:0000256" key="5">
    <source>
        <dbReference type="ARBA" id="ARBA00022692"/>
    </source>
</evidence>
<dbReference type="CDD" id="cd06261">
    <property type="entry name" value="TM_PBP2"/>
    <property type="match status" value="1"/>
</dbReference>
<gene>
    <name evidence="10" type="ORF">B7R21_13215</name>
</gene>
<dbReference type="Pfam" id="PF00528">
    <property type="entry name" value="BPD_transp_1"/>
    <property type="match status" value="1"/>
</dbReference>
<dbReference type="InterPro" id="IPR035906">
    <property type="entry name" value="MetI-like_sf"/>
</dbReference>
<evidence type="ECO:0000256" key="1">
    <source>
        <dbReference type="ARBA" id="ARBA00004651"/>
    </source>
</evidence>
<dbReference type="PANTHER" id="PTHR30450:SF1">
    <property type="entry name" value="D-METHIONINE TRANSPORT SYSTEM PERMEASE PROTEIN METI-RELATED"/>
    <property type="match status" value="1"/>
</dbReference>
<accession>A0A3E0VNH7</accession>
<keyword evidence="5 8" id="KW-0812">Transmembrane</keyword>
<reference evidence="10 11" key="1">
    <citation type="submission" date="2017-04" db="EMBL/GenBank/DDBJ databases">
        <title>Comparative genome analysis of Subtercola boreus.</title>
        <authorList>
            <person name="Cho Y.-J."/>
            <person name="Cho A."/>
            <person name="Kim O.-S."/>
            <person name="Lee J.-I."/>
        </authorList>
    </citation>
    <scope>NUCLEOTIDE SEQUENCE [LARGE SCALE GENOMIC DNA]</scope>
    <source>
        <strain evidence="10 11">P27444</strain>
    </source>
</reference>
<comment type="similarity">
    <text evidence="2">Belongs to the binding-protein-dependent transport system permease family. CysTW subfamily.</text>
</comment>
<dbReference type="InterPro" id="IPR051322">
    <property type="entry name" value="AA_ABC_Transporter_Permease"/>
</dbReference>
<organism evidence="10 11">
    <name type="scientific">Subtercola boreus</name>
    <dbReference type="NCBI Taxonomy" id="120213"/>
    <lineage>
        <taxon>Bacteria</taxon>
        <taxon>Bacillati</taxon>
        <taxon>Actinomycetota</taxon>
        <taxon>Actinomycetes</taxon>
        <taxon>Micrococcales</taxon>
        <taxon>Microbacteriaceae</taxon>
        <taxon>Subtercola</taxon>
    </lineage>
</organism>
<evidence type="ECO:0000256" key="7">
    <source>
        <dbReference type="ARBA" id="ARBA00023136"/>
    </source>
</evidence>
<keyword evidence="3 8" id="KW-0813">Transport</keyword>
<evidence type="ECO:0000256" key="3">
    <source>
        <dbReference type="ARBA" id="ARBA00022448"/>
    </source>
</evidence>
<evidence type="ECO:0000313" key="10">
    <source>
        <dbReference type="EMBL" id="RFA11436.1"/>
    </source>
</evidence>
<feature type="transmembrane region" description="Helical" evidence="8">
    <location>
        <begin position="12"/>
        <end position="35"/>
    </location>
</feature>
<dbReference type="FunFam" id="1.10.3720.10:FF:000002">
    <property type="entry name" value="D-methionine ABC transporter permease MetI"/>
    <property type="match status" value="1"/>
</dbReference>
<dbReference type="GO" id="GO:0005886">
    <property type="term" value="C:plasma membrane"/>
    <property type="evidence" value="ECO:0007669"/>
    <property type="project" value="UniProtKB-SubCell"/>
</dbReference>
<keyword evidence="6 8" id="KW-1133">Transmembrane helix</keyword>
<dbReference type="InterPro" id="IPR000515">
    <property type="entry name" value="MetI-like"/>
</dbReference>
<dbReference type="PROSITE" id="PS50928">
    <property type="entry name" value="ABC_TM1"/>
    <property type="match status" value="1"/>
</dbReference>
<evidence type="ECO:0000256" key="6">
    <source>
        <dbReference type="ARBA" id="ARBA00022989"/>
    </source>
</evidence>
<keyword evidence="7 8" id="KW-0472">Membrane</keyword>
<evidence type="ECO:0000256" key="8">
    <source>
        <dbReference type="RuleBase" id="RU363032"/>
    </source>
</evidence>
<dbReference type="Gene3D" id="1.10.3720.10">
    <property type="entry name" value="MetI-like"/>
    <property type="match status" value="1"/>
</dbReference>
<feature type="transmembrane region" description="Helical" evidence="8">
    <location>
        <begin position="192"/>
        <end position="215"/>
    </location>
</feature>
<dbReference type="OrthoDB" id="9793490at2"/>
<comment type="caution">
    <text evidence="10">The sequence shown here is derived from an EMBL/GenBank/DDBJ whole genome shotgun (WGS) entry which is preliminary data.</text>
</comment>
<feature type="transmembrane region" description="Helical" evidence="8">
    <location>
        <begin position="85"/>
        <end position="109"/>
    </location>
</feature>
<feature type="domain" description="ABC transmembrane type-1" evidence="9">
    <location>
        <begin position="9"/>
        <end position="211"/>
    </location>
</feature>
<evidence type="ECO:0000256" key="2">
    <source>
        <dbReference type="ARBA" id="ARBA00007069"/>
    </source>
</evidence>
<dbReference type="AlphaFoldDB" id="A0A3E0VNH7"/>
<dbReference type="PANTHER" id="PTHR30450">
    <property type="entry name" value="ABC TRANSPORTER PERMEASE"/>
    <property type="match status" value="1"/>
</dbReference>
<dbReference type="Proteomes" id="UP000256709">
    <property type="component" value="Unassembled WGS sequence"/>
</dbReference>
<name>A0A3E0VNH7_9MICO</name>
<sequence length="221" mass="23535">MIPILAKAIGETFQMIGIALVFTIVFGLLVGVLLVSTDEGGVYEAPFGSRRLGAIIHAVLGFIVNIGRSLPFIILMVVLIPFTRLIIGTFIGPTAAAVPLTIAAIPFFARLVEIALREVDTGLVEAARSMGATRGTIIWKVLLAEARPSIVLALSTSVISLLNYSAIAGTIGAGGIGDIAIRYGYQRYDNSYLFTTIIILIVIVQMVQLVASAVARRLSHR</sequence>
<dbReference type="SUPFAM" id="SSF161098">
    <property type="entry name" value="MetI-like"/>
    <property type="match status" value="1"/>
</dbReference>